<evidence type="ECO:0000313" key="7">
    <source>
        <dbReference type="Proteomes" id="UP000536534"/>
    </source>
</evidence>
<evidence type="ECO:0000259" key="5">
    <source>
        <dbReference type="PROSITE" id="PS51006"/>
    </source>
</evidence>
<dbReference type="CDD" id="cd02440">
    <property type="entry name" value="AdoMet_MTases"/>
    <property type="match status" value="1"/>
</dbReference>
<feature type="domain" description="PABS" evidence="5">
    <location>
        <begin position="71"/>
        <end position="234"/>
    </location>
</feature>
<keyword evidence="2 4" id="KW-0808">Transferase</keyword>
<reference evidence="6 7" key="1">
    <citation type="journal article" date="2020" name="Biotechnol. Biofuels">
        <title>New insights from the biogas microbiome by comprehensive genome-resolved metagenomics of nearly 1600 species originating from multiple anaerobic digesters.</title>
        <authorList>
            <person name="Campanaro S."/>
            <person name="Treu L."/>
            <person name="Rodriguez-R L.M."/>
            <person name="Kovalovszki A."/>
            <person name="Ziels R.M."/>
            <person name="Maus I."/>
            <person name="Zhu X."/>
            <person name="Kougias P.G."/>
            <person name="Basile A."/>
            <person name="Luo G."/>
            <person name="Schluter A."/>
            <person name="Konstantinidis K.T."/>
            <person name="Angelidaki I."/>
        </authorList>
    </citation>
    <scope>NUCLEOTIDE SEQUENCE [LARGE SCALE GENOMIC DNA]</scope>
    <source>
        <strain evidence="6">AS06rmzACSIP_256</strain>
    </source>
</reference>
<gene>
    <name evidence="6" type="ORF">GX576_14485</name>
</gene>
<sequence length="282" mass="30199">MTSEGRPAGEAATDAARDTGEAQGLGEHPFVAEHAGLRSLQFDGLTVQSLMSLADPSALMLDYTRTMMGFLLFVPAPRHILMVGLGGGSLAKYCLARLPDVRFTAVEIDPGIIALRERFGIPADDERFRVVCADGADYLRDAQADADVLLVDGFSAQGMPPALGSADFYADCRATLAPGGVLVVNHWSGEPRYGLYASRIRDCFDERVVVIGAEDGDNRIVFASGSGRFPPSRSQLIGRARELAAAHPALDLAALAGRIQRRLDRRSRLTPGLWNDGDAADD</sequence>
<evidence type="ECO:0000256" key="1">
    <source>
        <dbReference type="ARBA" id="ARBA00007867"/>
    </source>
</evidence>
<dbReference type="Pfam" id="PF01564">
    <property type="entry name" value="Spermine_synth"/>
    <property type="match status" value="1"/>
</dbReference>
<dbReference type="Gene3D" id="3.40.50.150">
    <property type="entry name" value="Vaccinia Virus protein VP39"/>
    <property type="match status" value="1"/>
</dbReference>
<organism evidence="6 7">
    <name type="scientific">Thauera phenolivorans</name>
    <dbReference type="NCBI Taxonomy" id="1792543"/>
    <lineage>
        <taxon>Bacteria</taxon>
        <taxon>Pseudomonadati</taxon>
        <taxon>Pseudomonadota</taxon>
        <taxon>Betaproteobacteria</taxon>
        <taxon>Rhodocyclales</taxon>
        <taxon>Zoogloeaceae</taxon>
        <taxon>Thauera</taxon>
    </lineage>
</organism>
<dbReference type="InterPro" id="IPR029063">
    <property type="entry name" value="SAM-dependent_MTases_sf"/>
</dbReference>
<keyword evidence="3 4" id="KW-0620">Polyamine biosynthesis</keyword>
<dbReference type="GO" id="GO:0006596">
    <property type="term" value="P:polyamine biosynthetic process"/>
    <property type="evidence" value="ECO:0007669"/>
    <property type="project" value="UniProtKB-UniRule"/>
</dbReference>
<evidence type="ECO:0000313" key="6">
    <source>
        <dbReference type="EMBL" id="NLF55573.1"/>
    </source>
</evidence>
<dbReference type="PANTHER" id="PTHR43317:SF1">
    <property type="entry name" value="THERMOSPERMINE SYNTHASE ACAULIS5"/>
    <property type="match status" value="1"/>
</dbReference>
<proteinExistence type="inferred from homology"/>
<dbReference type="InterPro" id="IPR030374">
    <property type="entry name" value="PABS"/>
</dbReference>
<comment type="similarity">
    <text evidence="1">Belongs to the spermidine/spermine synthase family.</text>
</comment>
<evidence type="ECO:0000256" key="2">
    <source>
        <dbReference type="ARBA" id="ARBA00022679"/>
    </source>
</evidence>
<dbReference type="PROSITE" id="PS51006">
    <property type="entry name" value="PABS_2"/>
    <property type="match status" value="1"/>
</dbReference>
<dbReference type="GO" id="GO:0016740">
    <property type="term" value="F:transferase activity"/>
    <property type="evidence" value="ECO:0007669"/>
    <property type="project" value="UniProtKB-UniRule"/>
</dbReference>
<name>A0A7X7R9M3_9RHOO</name>
<accession>A0A7X7R9M3</accession>
<dbReference type="EMBL" id="JAAYYV010000408">
    <property type="protein sequence ID" value="NLF55573.1"/>
    <property type="molecule type" value="Genomic_DNA"/>
</dbReference>
<evidence type="ECO:0000256" key="3">
    <source>
        <dbReference type="ARBA" id="ARBA00023115"/>
    </source>
</evidence>
<evidence type="ECO:0000256" key="4">
    <source>
        <dbReference type="PROSITE-ProRule" id="PRU00354"/>
    </source>
</evidence>
<feature type="active site" description="Proton acceptor" evidence="4">
    <location>
        <position position="152"/>
    </location>
</feature>
<dbReference type="SUPFAM" id="SSF53335">
    <property type="entry name" value="S-adenosyl-L-methionine-dependent methyltransferases"/>
    <property type="match status" value="1"/>
</dbReference>
<dbReference type="Proteomes" id="UP000536534">
    <property type="component" value="Unassembled WGS sequence"/>
</dbReference>
<dbReference type="PANTHER" id="PTHR43317">
    <property type="entry name" value="THERMOSPERMINE SYNTHASE ACAULIS5"/>
    <property type="match status" value="1"/>
</dbReference>
<comment type="caution">
    <text evidence="6">The sequence shown here is derived from an EMBL/GenBank/DDBJ whole genome shotgun (WGS) entry which is preliminary data.</text>
</comment>
<dbReference type="AlphaFoldDB" id="A0A7X7R9M3"/>
<protein>
    <submittedName>
        <fullName evidence="6">Transferase</fullName>
    </submittedName>
</protein>